<dbReference type="PANTHER" id="PTHR18034">
    <property type="entry name" value="CELL CYCLE CONTROL PROTEIN CWF22-RELATED"/>
    <property type="match status" value="1"/>
</dbReference>
<dbReference type="Proteomes" id="UP001210925">
    <property type="component" value="Unassembled WGS sequence"/>
</dbReference>
<feature type="compositionally biased region" description="Basic residues" evidence="6">
    <location>
        <begin position="735"/>
        <end position="747"/>
    </location>
</feature>
<evidence type="ECO:0000313" key="8">
    <source>
        <dbReference type="EMBL" id="KAJ3250835.1"/>
    </source>
</evidence>
<dbReference type="InterPro" id="IPR050781">
    <property type="entry name" value="CWC22_splicing_factor"/>
</dbReference>
<dbReference type="GO" id="GO:0000398">
    <property type="term" value="P:mRNA splicing, via spliceosome"/>
    <property type="evidence" value="ECO:0007669"/>
    <property type="project" value="TreeGrafter"/>
</dbReference>
<dbReference type="Pfam" id="PF02847">
    <property type="entry name" value="MA3"/>
    <property type="match status" value="1"/>
</dbReference>
<feature type="region of interest" description="Disordered" evidence="6">
    <location>
        <begin position="547"/>
        <end position="774"/>
    </location>
</feature>
<organism evidence="8 9">
    <name type="scientific">Boothiomyces macroporosus</name>
    <dbReference type="NCBI Taxonomy" id="261099"/>
    <lineage>
        <taxon>Eukaryota</taxon>
        <taxon>Fungi</taxon>
        <taxon>Fungi incertae sedis</taxon>
        <taxon>Chytridiomycota</taxon>
        <taxon>Chytridiomycota incertae sedis</taxon>
        <taxon>Chytridiomycetes</taxon>
        <taxon>Rhizophydiales</taxon>
        <taxon>Terramycetaceae</taxon>
        <taxon>Boothiomyces</taxon>
    </lineage>
</organism>
<feature type="compositionally biased region" description="Basic and acidic residues" evidence="6">
    <location>
        <begin position="657"/>
        <end position="677"/>
    </location>
</feature>
<evidence type="ECO:0000256" key="6">
    <source>
        <dbReference type="SAM" id="MobiDB-lite"/>
    </source>
</evidence>
<evidence type="ECO:0000256" key="3">
    <source>
        <dbReference type="ARBA" id="ARBA00022664"/>
    </source>
</evidence>
<feature type="compositionally biased region" description="Basic and acidic residues" evidence="6">
    <location>
        <begin position="684"/>
        <end position="729"/>
    </location>
</feature>
<feature type="compositionally biased region" description="Acidic residues" evidence="6">
    <location>
        <begin position="556"/>
        <end position="577"/>
    </location>
</feature>
<feature type="domain" description="MI" evidence="7">
    <location>
        <begin position="337"/>
        <end position="453"/>
    </location>
</feature>
<dbReference type="Pfam" id="PF02854">
    <property type="entry name" value="MIF4G"/>
    <property type="match status" value="1"/>
</dbReference>
<keyword evidence="9" id="KW-1185">Reference proteome</keyword>
<gene>
    <name evidence="8" type="primary">CWC22</name>
    <name evidence="8" type="ORF">HK103_003152</name>
</gene>
<dbReference type="EMBL" id="JADGKB010000220">
    <property type="protein sequence ID" value="KAJ3250835.1"/>
    <property type="molecule type" value="Genomic_DNA"/>
</dbReference>
<feature type="region of interest" description="Disordered" evidence="6">
    <location>
        <begin position="299"/>
        <end position="318"/>
    </location>
</feature>
<feature type="compositionally biased region" description="Basic and acidic residues" evidence="6">
    <location>
        <begin position="586"/>
        <end position="649"/>
    </location>
</feature>
<keyword evidence="5" id="KW-0539">Nucleus</keyword>
<sequence>MVDQVQKTVLQPEKSSFFGKTGGTYIPPAKLRQMQQQITDKTSEDYQRLTWEALKKSLNGLINKVNVSNIKEIIPEIFSENLIRGRGLLCRSLMKAQAASQPFTPVFAAVVAVINTKFPMIGELLIMRLLAQFRRAYKRSDKAACLSSTNFIAHLVNHKVANEIVALQILTLLLERPTDDSVEVAVGYMRQVGAFLMSESPKACNAVFERFRGILHEGSIDKRTQYMVEVLFQIRKDKFSEHIAIKEELDIVEEEDQITHLIGLTDELDTQDSLNVFKYDPEFLENEQKYEYMKREILGDESDEDSEEEDSSEEDEEVLEAKRQMQIQDHTNTNLVNLRRAIYLTIMSSLNFEECAHKLLKLDIPSGQEIELCNMVIECCSQEKTYVNFYGLLGERFCRISPEWANAFTAAFEETYKTIHRYETNRLRNIAKFYSHILATDALSWELFALIRLTEQDTTSSSRIFCKIMFTELVEAMGLKKLGERFSDKDMVVTVETPGGMVTRGTFDGLFPKDNPKNTRFAINYFTSIGLGALTEGLREHLKNLAAQVDSSSESDSSDSSDSDSESLDSNSDSEDDSPPRRKRRESPERSPVKRRESPEKSPVRRRERSPERSSRRYGESPSRKDPPKRDRSAERGRGERDPRDYEKRSVRRASPRRAESPKRKRDYSPRQRDYSPRRNYSPKRRDESPRRDNSPRRRGDSPYRRRNDERKRSRSPRRDVRGSSDRRSSPAKRNSYRKRSRSPRRSRSPERRRSPPKEDKEFVHPSRKALIPK</sequence>
<evidence type="ECO:0000313" key="9">
    <source>
        <dbReference type="Proteomes" id="UP001210925"/>
    </source>
</evidence>
<evidence type="ECO:0000256" key="5">
    <source>
        <dbReference type="ARBA" id="ARBA00023242"/>
    </source>
</evidence>
<dbReference type="PANTHER" id="PTHR18034:SF3">
    <property type="entry name" value="PRE-MRNA-SPLICING FACTOR CWC22 HOMOLOG"/>
    <property type="match status" value="1"/>
</dbReference>
<dbReference type="FunFam" id="1.25.40.180:FF:000004">
    <property type="entry name" value="pre-mRNA-splicing factor CWC22 homolog"/>
    <property type="match status" value="1"/>
</dbReference>
<evidence type="ECO:0000256" key="2">
    <source>
        <dbReference type="ARBA" id="ARBA00006856"/>
    </source>
</evidence>
<dbReference type="GO" id="GO:0003723">
    <property type="term" value="F:RNA binding"/>
    <property type="evidence" value="ECO:0007669"/>
    <property type="project" value="InterPro"/>
</dbReference>
<accession>A0AAD5U938</accession>
<keyword evidence="4" id="KW-0508">mRNA splicing</keyword>
<protein>
    <submittedName>
        <fullName evidence="8">Pre-mRNA-splicing factor cwc22</fullName>
    </submittedName>
</protein>
<dbReference type="SUPFAM" id="SSF48371">
    <property type="entry name" value="ARM repeat"/>
    <property type="match status" value="1"/>
</dbReference>
<dbReference type="PROSITE" id="PS51366">
    <property type="entry name" value="MI"/>
    <property type="match status" value="1"/>
</dbReference>
<comment type="similarity">
    <text evidence="2">Belongs to the CWC22 family.</text>
</comment>
<dbReference type="AlphaFoldDB" id="A0AAD5U938"/>
<evidence type="ECO:0000259" key="7">
    <source>
        <dbReference type="PROSITE" id="PS51366"/>
    </source>
</evidence>
<dbReference type="Gene3D" id="1.25.40.180">
    <property type="match status" value="1"/>
</dbReference>
<dbReference type="SMART" id="SM00543">
    <property type="entry name" value="MIF4G"/>
    <property type="match status" value="1"/>
</dbReference>
<dbReference type="GO" id="GO:0071013">
    <property type="term" value="C:catalytic step 2 spliceosome"/>
    <property type="evidence" value="ECO:0007669"/>
    <property type="project" value="TreeGrafter"/>
</dbReference>
<dbReference type="SMART" id="SM00544">
    <property type="entry name" value="MA3"/>
    <property type="match status" value="1"/>
</dbReference>
<evidence type="ECO:0000256" key="1">
    <source>
        <dbReference type="ARBA" id="ARBA00004123"/>
    </source>
</evidence>
<reference evidence="8" key="1">
    <citation type="submission" date="2020-05" db="EMBL/GenBank/DDBJ databases">
        <title>Phylogenomic resolution of chytrid fungi.</title>
        <authorList>
            <person name="Stajich J.E."/>
            <person name="Amses K."/>
            <person name="Simmons R."/>
            <person name="Seto K."/>
            <person name="Myers J."/>
            <person name="Bonds A."/>
            <person name="Quandt C.A."/>
            <person name="Barry K."/>
            <person name="Liu P."/>
            <person name="Grigoriev I."/>
            <person name="Longcore J.E."/>
            <person name="James T.Y."/>
        </authorList>
    </citation>
    <scope>NUCLEOTIDE SEQUENCE</scope>
    <source>
        <strain evidence="8">PLAUS21</strain>
    </source>
</reference>
<dbReference type="InterPro" id="IPR003890">
    <property type="entry name" value="MIF4G-like_typ-3"/>
</dbReference>
<feature type="compositionally biased region" description="Basic and acidic residues" evidence="6">
    <location>
        <begin position="748"/>
        <end position="765"/>
    </location>
</feature>
<dbReference type="InterPro" id="IPR003891">
    <property type="entry name" value="Initiation_fac_eIF4g_MI"/>
</dbReference>
<evidence type="ECO:0000256" key="4">
    <source>
        <dbReference type="ARBA" id="ARBA00023187"/>
    </source>
</evidence>
<proteinExistence type="inferred from homology"/>
<comment type="caution">
    <text evidence="8">The sequence shown here is derived from an EMBL/GenBank/DDBJ whole genome shotgun (WGS) entry which is preliminary data.</text>
</comment>
<name>A0AAD5U938_9FUNG</name>
<keyword evidence="3" id="KW-0507">mRNA processing</keyword>
<comment type="subcellular location">
    <subcellularLocation>
        <location evidence="1">Nucleus</location>
    </subcellularLocation>
</comment>
<dbReference type="InterPro" id="IPR016024">
    <property type="entry name" value="ARM-type_fold"/>
</dbReference>